<dbReference type="EnsemblMetazoa" id="AATE015056-RA">
    <property type="protein sequence ID" value="AATE015056-PA.1"/>
    <property type="gene ID" value="AATE015056"/>
</dbReference>
<accession>A0A182JBN5</accession>
<organism evidence="1">
    <name type="scientific">Anopheles atroparvus</name>
    <name type="common">European mosquito</name>
    <dbReference type="NCBI Taxonomy" id="41427"/>
    <lineage>
        <taxon>Eukaryota</taxon>
        <taxon>Metazoa</taxon>
        <taxon>Ecdysozoa</taxon>
        <taxon>Arthropoda</taxon>
        <taxon>Hexapoda</taxon>
        <taxon>Insecta</taxon>
        <taxon>Pterygota</taxon>
        <taxon>Neoptera</taxon>
        <taxon>Endopterygota</taxon>
        <taxon>Diptera</taxon>
        <taxon>Nematocera</taxon>
        <taxon>Culicoidea</taxon>
        <taxon>Culicidae</taxon>
        <taxon>Anophelinae</taxon>
        <taxon>Anopheles</taxon>
    </lineage>
</organism>
<sequence>MVALAAAEDLAETSGKSFDEGRRRKRFYKFLFKAIGPIMSTLTTVVLVKAKIVLVALFFAGIYFFGHKIFPGGFFGSSIVSETPPPYIDSSPYTSYHSDHEIISSYPGPEPFSSYGPPSHSSSASPSLSYLPPASGSDYSSYSKRDIFHNYRDASDERATSYKDCGRIYEECQVPKRKKYARRPFGQVPLRARPVPVPDAVGSASYDTQENEIESDTETTTDTFLVFFFFTPSMLDASASMSRVSMYPASFFRSFPDALLLLSSPPATEPTFAHSRPSSSKASSCLKNTNPMIAISTIADRELWLRSPSVVRSSGANCSSA</sequence>
<evidence type="ECO:0000313" key="1">
    <source>
        <dbReference type="EnsemblMetazoa" id="AATE015056-PA.1"/>
    </source>
</evidence>
<name>A0A182JBN5_ANOAO</name>
<proteinExistence type="predicted"/>
<protein>
    <submittedName>
        <fullName evidence="1">Uncharacterized protein</fullName>
    </submittedName>
</protein>
<reference evidence="1" key="1">
    <citation type="submission" date="2022-08" db="UniProtKB">
        <authorList>
            <consortium name="EnsemblMetazoa"/>
        </authorList>
    </citation>
    <scope>IDENTIFICATION</scope>
    <source>
        <strain evidence="1">EBRO</strain>
    </source>
</reference>
<dbReference type="AlphaFoldDB" id="A0A182JBN5"/>
<dbReference type="VEuPathDB" id="VectorBase:AATE015056"/>